<dbReference type="EMBL" id="CU468135">
    <property type="protein sequence ID" value="CAO95882.1"/>
    <property type="molecule type" value="Genomic_DNA"/>
</dbReference>
<gene>
    <name evidence="1" type="ordered locus">ETA_08360</name>
</gene>
<proteinExistence type="predicted"/>
<dbReference type="HOGENOM" id="CLU_3327664_0_0_6"/>
<dbReference type="AlphaFoldDB" id="B2VD28"/>
<dbReference type="KEGG" id="eta:ETA_08360"/>
<dbReference type="AntiFam" id="ANF00270">
    <property type="entry name" value="Translation of CRISPR region"/>
</dbReference>
<organism evidence="1 2">
    <name type="scientific">Erwinia tasmaniensis (strain DSM 17950 / CFBP 7177 / CIP 109463 / NCPPB 4357 / Et1/99)</name>
    <dbReference type="NCBI Taxonomy" id="465817"/>
    <lineage>
        <taxon>Bacteria</taxon>
        <taxon>Pseudomonadati</taxon>
        <taxon>Pseudomonadota</taxon>
        <taxon>Gammaproteobacteria</taxon>
        <taxon>Enterobacterales</taxon>
        <taxon>Erwiniaceae</taxon>
        <taxon>Erwinia</taxon>
    </lineage>
</organism>
<sequence>MTMSKFLGCLYGSEQIVFGEKRAVFFLSCLCGSEPLRR</sequence>
<accession>B2VD28</accession>
<protein>
    <submittedName>
        <fullName evidence="1">Uncharacterized protein</fullName>
    </submittedName>
</protein>
<evidence type="ECO:0000313" key="2">
    <source>
        <dbReference type="Proteomes" id="UP000001726"/>
    </source>
</evidence>
<dbReference type="Proteomes" id="UP000001726">
    <property type="component" value="Chromosome"/>
</dbReference>
<reference evidence="1 2" key="1">
    <citation type="journal article" date="2008" name="Environ. Microbiol.">
        <title>The genome of Erwinia tasmaniensis strain Et1/99, a non-pathogenic bacterium in the genus Erwinia.</title>
        <authorList>
            <person name="Kube M."/>
            <person name="Migdoll A.M."/>
            <person name="Mueller I."/>
            <person name="Kuhl H."/>
            <person name="Beck A."/>
            <person name="Reinhardt R."/>
            <person name="Geider K."/>
        </authorList>
    </citation>
    <scope>NUCLEOTIDE SEQUENCE [LARGE SCALE GENOMIC DNA]</scope>
    <source>
        <strain evidence="2">DSM 17950 / CFBP 7177 / CIP 109463 / NCPPB 4357 / Et1/99</strain>
    </source>
</reference>
<name>B2VD28_ERWT9</name>
<evidence type="ECO:0000313" key="1">
    <source>
        <dbReference type="EMBL" id="CAO95882.1"/>
    </source>
</evidence>
<dbReference type="STRING" id="465817.ETA_08360"/>
<keyword evidence="2" id="KW-1185">Reference proteome</keyword>